<dbReference type="PANTHER" id="PTHR32322:SF2">
    <property type="entry name" value="EAMA DOMAIN-CONTAINING PROTEIN"/>
    <property type="match status" value="1"/>
</dbReference>
<feature type="transmembrane region" description="Helical" evidence="6">
    <location>
        <begin position="125"/>
        <end position="144"/>
    </location>
</feature>
<dbReference type="RefSeq" id="WP_189489328.1">
    <property type="nucleotide sequence ID" value="NZ_BMZO01000004.1"/>
</dbReference>
<protein>
    <submittedName>
        <fullName evidence="8">Multidrug DMT transporter permease</fullName>
    </submittedName>
</protein>
<feature type="transmembrane region" description="Helical" evidence="6">
    <location>
        <begin position="92"/>
        <end position="113"/>
    </location>
</feature>
<keyword evidence="9" id="KW-1185">Reference proteome</keyword>
<evidence type="ECO:0000313" key="8">
    <source>
        <dbReference type="EMBL" id="GHC69094.1"/>
    </source>
</evidence>
<evidence type="ECO:0000256" key="3">
    <source>
        <dbReference type="ARBA" id="ARBA00022692"/>
    </source>
</evidence>
<evidence type="ECO:0000256" key="5">
    <source>
        <dbReference type="ARBA" id="ARBA00023136"/>
    </source>
</evidence>
<feature type="transmembrane region" description="Helical" evidence="6">
    <location>
        <begin position="7"/>
        <end position="25"/>
    </location>
</feature>
<reference evidence="8" key="2">
    <citation type="submission" date="2020-09" db="EMBL/GenBank/DDBJ databases">
        <authorList>
            <person name="Sun Q."/>
            <person name="Kim S."/>
        </authorList>
    </citation>
    <scope>NUCLEOTIDE SEQUENCE</scope>
    <source>
        <strain evidence="8">KCTC 42097</strain>
    </source>
</reference>
<dbReference type="Proteomes" id="UP000641137">
    <property type="component" value="Unassembled WGS sequence"/>
</dbReference>
<accession>A0A8J3DPG8</accession>
<dbReference type="PANTHER" id="PTHR32322">
    <property type="entry name" value="INNER MEMBRANE TRANSPORTER"/>
    <property type="match status" value="1"/>
</dbReference>
<feature type="domain" description="EamA" evidence="7">
    <location>
        <begin position="6"/>
        <end position="140"/>
    </location>
</feature>
<feature type="transmembrane region" description="Helical" evidence="6">
    <location>
        <begin position="281"/>
        <end position="301"/>
    </location>
</feature>
<proteinExistence type="inferred from homology"/>
<comment type="similarity">
    <text evidence="2">Belongs to the EamA transporter family.</text>
</comment>
<evidence type="ECO:0000256" key="2">
    <source>
        <dbReference type="ARBA" id="ARBA00007362"/>
    </source>
</evidence>
<feature type="transmembrane region" description="Helical" evidence="6">
    <location>
        <begin position="37"/>
        <end position="56"/>
    </location>
</feature>
<dbReference type="AlphaFoldDB" id="A0A8J3DPG8"/>
<feature type="transmembrane region" description="Helical" evidence="6">
    <location>
        <begin position="223"/>
        <end position="244"/>
    </location>
</feature>
<dbReference type="InterPro" id="IPR050638">
    <property type="entry name" value="AA-Vitamin_Transporters"/>
</dbReference>
<reference evidence="8" key="1">
    <citation type="journal article" date="2014" name="Int. J. Syst. Evol. Microbiol.">
        <title>Complete genome sequence of Corynebacterium casei LMG S-19264T (=DSM 44701T), isolated from a smear-ripened cheese.</title>
        <authorList>
            <consortium name="US DOE Joint Genome Institute (JGI-PGF)"/>
            <person name="Walter F."/>
            <person name="Albersmeier A."/>
            <person name="Kalinowski J."/>
            <person name="Ruckert C."/>
        </authorList>
    </citation>
    <scope>NUCLEOTIDE SEQUENCE</scope>
    <source>
        <strain evidence="8">KCTC 42097</strain>
    </source>
</reference>
<evidence type="ECO:0000259" key="7">
    <source>
        <dbReference type="Pfam" id="PF00892"/>
    </source>
</evidence>
<keyword evidence="3 6" id="KW-0812">Transmembrane</keyword>
<comment type="subcellular location">
    <subcellularLocation>
        <location evidence="1">Membrane</location>
        <topology evidence="1">Multi-pass membrane protein</topology>
    </subcellularLocation>
</comment>
<gene>
    <name evidence="8" type="ORF">GCM10010136_14470</name>
</gene>
<dbReference type="GO" id="GO:0016020">
    <property type="term" value="C:membrane"/>
    <property type="evidence" value="ECO:0007669"/>
    <property type="project" value="UniProtKB-SubCell"/>
</dbReference>
<comment type="caution">
    <text evidence="8">The sequence shown here is derived from an EMBL/GenBank/DDBJ whole genome shotgun (WGS) entry which is preliminary data.</text>
</comment>
<feature type="transmembrane region" description="Helical" evidence="6">
    <location>
        <begin position="156"/>
        <end position="179"/>
    </location>
</feature>
<organism evidence="8 9">
    <name type="scientific">Limoniibacter endophyticus</name>
    <dbReference type="NCBI Taxonomy" id="1565040"/>
    <lineage>
        <taxon>Bacteria</taxon>
        <taxon>Pseudomonadati</taxon>
        <taxon>Pseudomonadota</taxon>
        <taxon>Alphaproteobacteria</taxon>
        <taxon>Hyphomicrobiales</taxon>
        <taxon>Bartonellaceae</taxon>
        <taxon>Limoniibacter</taxon>
    </lineage>
</organism>
<evidence type="ECO:0000256" key="4">
    <source>
        <dbReference type="ARBA" id="ARBA00022989"/>
    </source>
</evidence>
<feature type="transmembrane region" description="Helical" evidence="6">
    <location>
        <begin position="68"/>
        <end position="86"/>
    </location>
</feature>
<keyword evidence="4 6" id="KW-1133">Transmembrane helix</keyword>
<feature type="transmembrane region" description="Helical" evidence="6">
    <location>
        <begin position="191"/>
        <end position="211"/>
    </location>
</feature>
<evidence type="ECO:0000256" key="6">
    <source>
        <dbReference type="SAM" id="Phobius"/>
    </source>
</evidence>
<evidence type="ECO:0000256" key="1">
    <source>
        <dbReference type="ARBA" id="ARBA00004141"/>
    </source>
</evidence>
<keyword evidence="5 6" id="KW-0472">Membrane</keyword>
<dbReference type="Pfam" id="PF00892">
    <property type="entry name" value="EamA"/>
    <property type="match status" value="1"/>
</dbReference>
<sequence>MGNTQKGIFFGIIAGALWGIVFLAPKLVENFTPLQLAASRYLAFGAMAIIMVAGRFKRICAHLGGPEWRALVWLSLLGNIIYYIFIGAAVQLGGVALTSIIIGFLPVAVTVVGSRDHGAVPLRTLAPSLLLGAGGILCISWETLSGSESGFDTASLLGLLCAICALTSWTSFAVGNSRWLGRLDQLTPDEWNMMTGVVTGALALVLILPAFVFTGSSHSAPDWLYFIGISLAVAFLASIIGNACWNRMSRLLPLTLVGQMILFETLFALLYGFLWEQRLPTILEIVAMLLVSTSVILCVTAHRSKPQPA</sequence>
<name>A0A8J3DPG8_9HYPH</name>
<dbReference type="SUPFAM" id="SSF103481">
    <property type="entry name" value="Multidrug resistance efflux transporter EmrE"/>
    <property type="match status" value="2"/>
</dbReference>
<dbReference type="EMBL" id="BMZO01000004">
    <property type="protein sequence ID" value="GHC69094.1"/>
    <property type="molecule type" value="Genomic_DNA"/>
</dbReference>
<dbReference type="InterPro" id="IPR000620">
    <property type="entry name" value="EamA_dom"/>
</dbReference>
<evidence type="ECO:0000313" key="9">
    <source>
        <dbReference type="Proteomes" id="UP000641137"/>
    </source>
</evidence>
<dbReference type="InterPro" id="IPR037185">
    <property type="entry name" value="EmrE-like"/>
</dbReference>
<feature type="transmembrane region" description="Helical" evidence="6">
    <location>
        <begin position="251"/>
        <end position="275"/>
    </location>
</feature>